<dbReference type="InterPro" id="IPR008942">
    <property type="entry name" value="ENTH_VHS"/>
</dbReference>
<evidence type="ECO:0000313" key="5">
    <source>
        <dbReference type="Proteomes" id="UP000250235"/>
    </source>
</evidence>
<feature type="region of interest" description="Disordered" evidence="2">
    <location>
        <begin position="202"/>
        <end position="221"/>
    </location>
</feature>
<proteinExistence type="predicted"/>
<evidence type="ECO:0000313" key="4">
    <source>
        <dbReference type="EMBL" id="KZV48782.1"/>
    </source>
</evidence>
<organism evidence="4 5">
    <name type="scientific">Dorcoceras hygrometricum</name>
    <dbReference type="NCBI Taxonomy" id="472368"/>
    <lineage>
        <taxon>Eukaryota</taxon>
        <taxon>Viridiplantae</taxon>
        <taxon>Streptophyta</taxon>
        <taxon>Embryophyta</taxon>
        <taxon>Tracheophyta</taxon>
        <taxon>Spermatophyta</taxon>
        <taxon>Magnoliopsida</taxon>
        <taxon>eudicotyledons</taxon>
        <taxon>Gunneridae</taxon>
        <taxon>Pentapetalae</taxon>
        <taxon>asterids</taxon>
        <taxon>lamiids</taxon>
        <taxon>Lamiales</taxon>
        <taxon>Gesneriaceae</taxon>
        <taxon>Didymocarpoideae</taxon>
        <taxon>Trichosporeae</taxon>
        <taxon>Loxocarpinae</taxon>
        <taxon>Dorcoceras</taxon>
    </lineage>
</organism>
<sequence length="297" mass="32421">MGNEYLSEYLKVLPLALKVVHETGNENCRKVASRLVNIWEERKVFGSRIRYLKNEMPGENPSAGHSGVPSPDINPEMNSNPIKVVEGDNSAHGSLLRKILTTFQLVQEEEINEETTLNICRNAVSNINEIVDFVDASSQGNLKGSDIVDHIQKQENVLQQCINQLESSAEIRVALISQLKEALQDQVAQCHIKKAENIKLMLTSSPTPPTSNNLVGPSASRQEENKKAIAAALVAELTSISSSAQMLTSVLSSLVAEEAVSKSPGLKRPKLESPPPRFPSLNNTAVVSSTYVPQPIH</sequence>
<evidence type="ECO:0000256" key="2">
    <source>
        <dbReference type="SAM" id="MobiDB-lite"/>
    </source>
</evidence>
<dbReference type="Proteomes" id="UP000250235">
    <property type="component" value="Unassembled WGS sequence"/>
</dbReference>
<gene>
    <name evidence="4" type="ORF">F511_17078</name>
</gene>
<dbReference type="GO" id="GO:0005634">
    <property type="term" value="C:nucleus"/>
    <property type="evidence" value="ECO:0007669"/>
    <property type="project" value="UniProtKB-ARBA"/>
</dbReference>
<dbReference type="PANTHER" id="PTHR12460">
    <property type="entry name" value="CYCLIN-DEPENDENT KINASE INHIBITOR-RELATED PROTEIN"/>
    <property type="match status" value="1"/>
</dbReference>
<evidence type="ECO:0000256" key="1">
    <source>
        <dbReference type="ARBA" id="ARBA00022664"/>
    </source>
</evidence>
<dbReference type="Pfam" id="PF04818">
    <property type="entry name" value="CID"/>
    <property type="match status" value="1"/>
</dbReference>
<evidence type="ECO:0000259" key="3">
    <source>
        <dbReference type="PROSITE" id="PS51391"/>
    </source>
</evidence>
<dbReference type="PROSITE" id="PS51391">
    <property type="entry name" value="CID"/>
    <property type="match status" value="1"/>
</dbReference>
<feature type="domain" description="CID" evidence="3">
    <location>
        <begin position="1"/>
        <end position="61"/>
    </location>
</feature>
<dbReference type="GO" id="GO:0000993">
    <property type="term" value="F:RNA polymerase II complex binding"/>
    <property type="evidence" value="ECO:0007669"/>
    <property type="project" value="TreeGrafter"/>
</dbReference>
<protein>
    <submittedName>
        <fullName evidence="4">Regulation of nuclear pre-mRNA domain-containing protein 1B-like</fullName>
    </submittedName>
</protein>
<feature type="compositionally biased region" description="Polar residues" evidence="2">
    <location>
        <begin position="202"/>
        <end position="215"/>
    </location>
</feature>
<dbReference type="PANTHER" id="PTHR12460:SF0">
    <property type="entry name" value="CID DOMAIN-CONTAINING PROTEIN-RELATED"/>
    <property type="match status" value="1"/>
</dbReference>
<dbReference type="AlphaFoldDB" id="A0A2Z7CNW3"/>
<dbReference type="Gene3D" id="1.25.40.90">
    <property type="match status" value="1"/>
</dbReference>
<accession>A0A2Z7CNW3</accession>
<reference evidence="4 5" key="1">
    <citation type="journal article" date="2015" name="Proc. Natl. Acad. Sci. U.S.A.">
        <title>The resurrection genome of Boea hygrometrica: A blueprint for survival of dehydration.</title>
        <authorList>
            <person name="Xiao L."/>
            <person name="Yang G."/>
            <person name="Zhang L."/>
            <person name="Yang X."/>
            <person name="Zhao S."/>
            <person name="Ji Z."/>
            <person name="Zhou Q."/>
            <person name="Hu M."/>
            <person name="Wang Y."/>
            <person name="Chen M."/>
            <person name="Xu Y."/>
            <person name="Jin H."/>
            <person name="Xiao X."/>
            <person name="Hu G."/>
            <person name="Bao F."/>
            <person name="Hu Y."/>
            <person name="Wan P."/>
            <person name="Li L."/>
            <person name="Deng X."/>
            <person name="Kuang T."/>
            <person name="Xiang C."/>
            <person name="Zhu J.K."/>
            <person name="Oliver M.J."/>
            <person name="He Y."/>
        </authorList>
    </citation>
    <scope>NUCLEOTIDE SEQUENCE [LARGE SCALE GENOMIC DNA]</scope>
    <source>
        <strain evidence="5">cv. XS01</strain>
    </source>
</reference>
<dbReference type="GO" id="GO:0031124">
    <property type="term" value="P:mRNA 3'-end processing"/>
    <property type="evidence" value="ECO:0007669"/>
    <property type="project" value="TreeGrafter"/>
</dbReference>
<keyword evidence="5" id="KW-1185">Reference proteome</keyword>
<feature type="region of interest" description="Disordered" evidence="2">
    <location>
        <begin position="262"/>
        <end position="282"/>
    </location>
</feature>
<name>A0A2Z7CNW3_9LAMI</name>
<dbReference type="OrthoDB" id="10069473at2759"/>
<dbReference type="EMBL" id="KQ993813">
    <property type="protein sequence ID" value="KZV48782.1"/>
    <property type="molecule type" value="Genomic_DNA"/>
</dbReference>
<dbReference type="InterPro" id="IPR006569">
    <property type="entry name" value="CID_dom"/>
</dbReference>
<keyword evidence="1" id="KW-0507">mRNA processing</keyword>